<dbReference type="Proteomes" id="UP000499080">
    <property type="component" value="Unassembled WGS sequence"/>
</dbReference>
<comment type="caution">
    <text evidence="2">The sequence shown here is derived from an EMBL/GenBank/DDBJ whole genome shotgun (WGS) entry which is preliminary data.</text>
</comment>
<reference evidence="2 3" key="1">
    <citation type="journal article" date="2019" name="Sci. Rep.">
        <title>Orb-weaving spider Araneus ventricosus genome elucidates the spidroin gene catalogue.</title>
        <authorList>
            <person name="Kono N."/>
            <person name="Nakamura H."/>
            <person name="Ohtoshi R."/>
            <person name="Moran D.A.P."/>
            <person name="Shinohara A."/>
            <person name="Yoshida Y."/>
            <person name="Fujiwara M."/>
            <person name="Mori M."/>
            <person name="Tomita M."/>
            <person name="Arakawa K."/>
        </authorList>
    </citation>
    <scope>NUCLEOTIDE SEQUENCE [LARGE SCALE GENOMIC DNA]</scope>
</reference>
<name>A0A4Y2E9Y1_ARAVE</name>
<dbReference type="AlphaFoldDB" id="A0A4Y2E9Y1"/>
<evidence type="ECO:0000313" key="3">
    <source>
        <dbReference type="Proteomes" id="UP000499080"/>
    </source>
</evidence>
<protein>
    <submittedName>
        <fullName evidence="2">Uncharacterized protein</fullName>
    </submittedName>
</protein>
<keyword evidence="3" id="KW-1185">Reference proteome</keyword>
<feature type="transmembrane region" description="Helical" evidence="1">
    <location>
        <begin position="20"/>
        <end position="45"/>
    </location>
</feature>
<dbReference type="EMBL" id="BGPR01000549">
    <property type="protein sequence ID" value="GBM25882.1"/>
    <property type="molecule type" value="Genomic_DNA"/>
</dbReference>
<accession>A0A4Y2E9Y1</accession>
<keyword evidence="1" id="KW-0472">Membrane</keyword>
<proteinExistence type="predicted"/>
<organism evidence="2 3">
    <name type="scientific">Araneus ventricosus</name>
    <name type="common">Orbweaver spider</name>
    <name type="synonym">Epeira ventricosa</name>
    <dbReference type="NCBI Taxonomy" id="182803"/>
    <lineage>
        <taxon>Eukaryota</taxon>
        <taxon>Metazoa</taxon>
        <taxon>Ecdysozoa</taxon>
        <taxon>Arthropoda</taxon>
        <taxon>Chelicerata</taxon>
        <taxon>Arachnida</taxon>
        <taxon>Araneae</taxon>
        <taxon>Araneomorphae</taxon>
        <taxon>Entelegynae</taxon>
        <taxon>Araneoidea</taxon>
        <taxon>Araneidae</taxon>
        <taxon>Araneus</taxon>
    </lineage>
</organism>
<sequence>MDEPPLPNGNTSEVVIQPQYSFFGTELLLIIQLLWGIAESYLHVLRVALIRTLTMKLLIWVATNSKGSFQFSLVILMSRFETTQGLFWGGTRNFELSQMTRTIPELVPLSPNFRIIPAGECLTHDVRFNMHHAHIHDGSSVK</sequence>
<evidence type="ECO:0000313" key="2">
    <source>
        <dbReference type="EMBL" id="GBM25882.1"/>
    </source>
</evidence>
<keyword evidence="1" id="KW-1133">Transmembrane helix</keyword>
<evidence type="ECO:0000256" key="1">
    <source>
        <dbReference type="SAM" id="Phobius"/>
    </source>
</evidence>
<keyword evidence="1" id="KW-0812">Transmembrane</keyword>
<gene>
    <name evidence="2" type="ORF">AVEN_94332_1</name>
</gene>